<feature type="transmembrane region" description="Helical" evidence="12">
    <location>
        <begin position="162"/>
        <end position="183"/>
    </location>
</feature>
<evidence type="ECO:0000256" key="9">
    <source>
        <dbReference type="ARBA" id="ARBA00023136"/>
    </source>
</evidence>
<dbReference type="PANTHER" id="PTHR35457:SF1">
    <property type="entry name" value="HEME A SYNTHASE"/>
    <property type="match status" value="1"/>
</dbReference>
<evidence type="ECO:0000256" key="5">
    <source>
        <dbReference type="ARBA" id="ARBA00022989"/>
    </source>
</evidence>
<reference evidence="13 14" key="1">
    <citation type="journal article" date="2019" name="Int. J. Syst. Evol. Microbiol.">
        <title>The Global Catalogue of Microorganisms (GCM) 10K type strain sequencing project: providing services to taxonomists for standard genome sequencing and annotation.</title>
        <authorList>
            <consortium name="The Broad Institute Genomics Platform"/>
            <consortium name="The Broad Institute Genome Sequencing Center for Infectious Disease"/>
            <person name="Wu L."/>
            <person name="Ma J."/>
        </authorList>
    </citation>
    <scope>NUCLEOTIDE SEQUENCE [LARGE SCALE GENOMIC DNA]</scope>
    <source>
        <strain evidence="13 14">JCM 16328</strain>
    </source>
</reference>
<dbReference type="AlphaFoldDB" id="A0AAV3T822"/>
<dbReference type="PANTHER" id="PTHR35457">
    <property type="entry name" value="HEME A SYNTHASE"/>
    <property type="match status" value="1"/>
</dbReference>
<evidence type="ECO:0000256" key="3">
    <source>
        <dbReference type="ARBA" id="ARBA00022692"/>
    </source>
</evidence>
<evidence type="ECO:0000256" key="11">
    <source>
        <dbReference type="ARBA" id="ARBA00023444"/>
    </source>
</evidence>
<comment type="caution">
    <text evidence="13">The sequence shown here is derived from an EMBL/GenBank/DDBJ whole genome shotgun (WGS) entry which is preliminary data.</text>
</comment>
<dbReference type="Pfam" id="PF02628">
    <property type="entry name" value="COX15-CtaA"/>
    <property type="match status" value="1"/>
</dbReference>
<dbReference type="InterPro" id="IPR003780">
    <property type="entry name" value="COX15/CtaA_fam"/>
</dbReference>
<dbReference type="RefSeq" id="WP_343773487.1">
    <property type="nucleotide sequence ID" value="NZ_BAAADV010000002.1"/>
</dbReference>
<evidence type="ECO:0000256" key="8">
    <source>
        <dbReference type="ARBA" id="ARBA00023133"/>
    </source>
</evidence>
<dbReference type="GO" id="GO:0016020">
    <property type="term" value="C:membrane"/>
    <property type="evidence" value="ECO:0007669"/>
    <property type="project" value="UniProtKB-SubCell"/>
</dbReference>
<dbReference type="GO" id="GO:0006784">
    <property type="term" value="P:heme A biosynthetic process"/>
    <property type="evidence" value="ECO:0007669"/>
    <property type="project" value="InterPro"/>
</dbReference>
<evidence type="ECO:0000256" key="1">
    <source>
        <dbReference type="ARBA" id="ARBA00004141"/>
    </source>
</evidence>
<keyword evidence="14" id="KW-1185">Reference proteome</keyword>
<evidence type="ECO:0000256" key="10">
    <source>
        <dbReference type="ARBA" id="ARBA00023157"/>
    </source>
</evidence>
<evidence type="ECO:0000256" key="4">
    <source>
        <dbReference type="ARBA" id="ARBA00022723"/>
    </source>
</evidence>
<comment type="pathway">
    <text evidence="11">Porphyrin-containing compound metabolism.</text>
</comment>
<keyword evidence="9 12" id="KW-0472">Membrane</keyword>
<sequence>MASAASDTGDGWISFHQFAAATTALTFGLLLLGIYTAVAGAGLTCAGRWPFCDGYLGLFPANWPSFIEWFHRLVAMIVGFLVFGQTVAAWRRGRSKGVRWATTGALALLPTQIILGGLTVIQYQVVILTAHFLFGVAIFALLVVATAFSLQSHLAAPRRSAALAALALVPVVVVATPFVLISGSLPVHIGYYAIGLAAFAVLLALGVWTRAEGESRRVAATSFGAAALLAALLLQGRLVLDASAQPRLALAGGLIGGLALAAAWWTLRDAADGLVPALSRST</sequence>
<evidence type="ECO:0000256" key="12">
    <source>
        <dbReference type="SAM" id="Phobius"/>
    </source>
</evidence>
<feature type="transmembrane region" description="Helical" evidence="12">
    <location>
        <begin position="69"/>
        <end position="88"/>
    </location>
</feature>
<keyword evidence="3 12" id="KW-0812">Transmembrane</keyword>
<keyword evidence="8" id="KW-0350">Heme biosynthesis</keyword>
<keyword evidence="6" id="KW-0560">Oxidoreductase</keyword>
<feature type="transmembrane region" description="Helical" evidence="12">
    <location>
        <begin position="100"/>
        <end position="121"/>
    </location>
</feature>
<name>A0AAV3T822_9EURY</name>
<feature type="transmembrane region" description="Helical" evidence="12">
    <location>
        <begin position="127"/>
        <end position="150"/>
    </location>
</feature>
<evidence type="ECO:0000313" key="13">
    <source>
        <dbReference type="EMBL" id="GAA0670725.1"/>
    </source>
</evidence>
<dbReference type="EMBL" id="BAAADV010000002">
    <property type="protein sequence ID" value="GAA0670725.1"/>
    <property type="molecule type" value="Genomic_DNA"/>
</dbReference>
<evidence type="ECO:0008006" key="15">
    <source>
        <dbReference type="Google" id="ProtNLM"/>
    </source>
</evidence>
<keyword evidence="4" id="KW-0479">Metal-binding</keyword>
<dbReference type="Proteomes" id="UP001500420">
    <property type="component" value="Unassembled WGS sequence"/>
</dbReference>
<feature type="transmembrane region" description="Helical" evidence="12">
    <location>
        <begin position="248"/>
        <end position="267"/>
    </location>
</feature>
<proteinExistence type="predicted"/>
<keyword evidence="5 12" id="KW-1133">Transmembrane helix</keyword>
<comment type="subcellular location">
    <subcellularLocation>
        <location evidence="1">Membrane</location>
        <topology evidence="1">Multi-pass membrane protein</topology>
    </subcellularLocation>
</comment>
<keyword evidence="2" id="KW-1003">Cell membrane</keyword>
<protein>
    <recommendedName>
        <fullName evidence="15">Cytochrome c oxidase assembly protein subunit 15</fullName>
    </recommendedName>
</protein>
<dbReference type="GO" id="GO:0016491">
    <property type="term" value="F:oxidoreductase activity"/>
    <property type="evidence" value="ECO:0007669"/>
    <property type="project" value="UniProtKB-KW"/>
</dbReference>
<keyword evidence="10" id="KW-1015">Disulfide bond</keyword>
<accession>A0AAV3T822</accession>
<evidence type="ECO:0000256" key="2">
    <source>
        <dbReference type="ARBA" id="ARBA00022475"/>
    </source>
</evidence>
<dbReference type="GO" id="GO:0046872">
    <property type="term" value="F:metal ion binding"/>
    <property type="evidence" value="ECO:0007669"/>
    <property type="project" value="UniProtKB-KW"/>
</dbReference>
<feature type="transmembrane region" description="Helical" evidence="12">
    <location>
        <begin position="189"/>
        <end position="211"/>
    </location>
</feature>
<evidence type="ECO:0000256" key="7">
    <source>
        <dbReference type="ARBA" id="ARBA00023004"/>
    </source>
</evidence>
<gene>
    <name evidence="13" type="ORF">GCM10009020_16250</name>
</gene>
<evidence type="ECO:0000313" key="14">
    <source>
        <dbReference type="Proteomes" id="UP001500420"/>
    </source>
</evidence>
<feature type="transmembrane region" description="Helical" evidence="12">
    <location>
        <begin position="24"/>
        <end position="49"/>
    </location>
</feature>
<feature type="transmembrane region" description="Helical" evidence="12">
    <location>
        <begin position="218"/>
        <end position="236"/>
    </location>
</feature>
<dbReference type="InterPro" id="IPR050450">
    <property type="entry name" value="COX15/CtaA_HemeA_synthase"/>
</dbReference>
<evidence type="ECO:0000256" key="6">
    <source>
        <dbReference type="ARBA" id="ARBA00023002"/>
    </source>
</evidence>
<organism evidence="13 14">
    <name type="scientific">Natronoarchaeum mannanilyticum</name>
    <dbReference type="NCBI Taxonomy" id="926360"/>
    <lineage>
        <taxon>Archaea</taxon>
        <taxon>Methanobacteriati</taxon>
        <taxon>Methanobacteriota</taxon>
        <taxon>Stenosarchaea group</taxon>
        <taxon>Halobacteria</taxon>
        <taxon>Halobacteriales</taxon>
        <taxon>Natronoarchaeaceae</taxon>
    </lineage>
</organism>
<keyword evidence="7" id="KW-0408">Iron</keyword>